<feature type="transmembrane region" description="Helical" evidence="3">
    <location>
        <begin position="122"/>
        <end position="140"/>
    </location>
</feature>
<dbReference type="RefSeq" id="WP_127488740.1">
    <property type="nucleotide sequence ID" value="NZ_CP022572.1"/>
</dbReference>
<feature type="transmembrane region" description="Helical" evidence="3">
    <location>
        <begin position="94"/>
        <end position="115"/>
    </location>
</feature>
<dbReference type="AlphaFoldDB" id="A0A3Q9R191"/>
<evidence type="ECO:0000256" key="3">
    <source>
        <dbReference type="SAM" id="Phobius"/>
    </source>
</evidence>
<dbReference type="GO" id="GO:0016020">
    <property type="term" value="C:membrane"/>
    <property type="evidence" value="ECO:0007669"/>
    <property type="project" value="InterPro"/>
</dbReference>
<dbReference type="InterPro" id="IPR052756">
    <property type="entry name" value="Alkyne_AA_exporter"/>
</dbReference>
<feature type="transmembrane region" description="Helical" evidence="3">
    <location>
        <begin position="182"/>
        <end position="202"/>
    </location>
</feature>
<evidence type="ECO:0000256" key="2">
    <source>
        <dbReference type="ARBA" id="ARBA00007362"/>
    </source>
</evidence>
<keyword evidence="3" id="KW-0812">Transmembrane</keyword>
<dbReference type="SUPFAM" id="SSF103481">
    <property type="entry name" value="Multidrug resistance efflux transporter EmrE"/>
    <property type="match status" value="2"/>
</dbReference>
<sequence length="305" mass="32943">MNTKAFFLAFITVMIWGSSFPAIQAGLHGGYSAGHLVLSRYLIASAAFAVYAMWPGVKFRLPRKQDLLKIAALGWIGISMYHICVTFGQQSVSAGTAAMIVASTPIFSALIAVFILKERMGLYGWIGLALGFIGIGIITFGTSGASIQNVKGIVLLLLASVATAVLFTFQKSLFSRYSPMELNAYFAWAGTIPFVIFFPRLLSTVQHATLEANFSALYIAIFPTLIGYVTWALALRTGKASSVTSFLYIEPVFSILIAWIWLHELPSYISIIGGTIAIVGVIVVNLLGSKEPSLVKKEHTVKAAS</sequence>
<accession>A0A3Q9R191</accession>
<feature type="transmembrane region" description="Helical" evidence="3">
    <location>
        <begin position="67"/>
        <end position="88"/>
    </location>
</feature>
<feature type="transmembrane region" description="Helical" evidence="3">
    <location>
        <begin position="214"/>
        <end position="234"/>
    </location>
</feature>
<feature type="transmembrane region" description="Helical" evidence="3">
    <location>
        <begin position="37"/>
        <end position="55"/>
    </location>
</feature>
<evidence type="ECO:0000313" key="6">
    <source>
        <dbReference type="Proteomes" id="UP000282892"/>
    </source>
</evidence>
<dbReference type="PANTHER" id="PTHR12715:SF4">
    <property type="entry name" value="EAMA DOMAIN-CONTAINING PROTEIN"/>
    <property type="match status" value="1"/>
</dbReference>
<reference evidence="5 6" key="1">
    <citation type="submission" date="2017-07" db="EMBL/GenBank/DDBJ databases">
        <title>The complete genome sequence of Bacillus mesonae strain H20-5, an efficient strain improving plant abiotic stress resistance.</title>
        <authorList>
            <person name="Kim S.Y."/>
            <person name="Song H."/>
            <person name="Sang M.K."/>
            <person name="Weon H.-Y."/>
            <person name="Song J."/>
        </authorList>
    </citation>
    <scope>NUCLEOTIDE SEQUENCE [LARGE SCALE GENOMIC DNA]</scope>
    <source>
        <strain evidence="5 6">H20-5</strain>
    </source>
</reference>
<dbReference type="OrthoDB" id="9809509at2"/>
<dbReference type="Pfam" id="PF00892">
    <property type="entry name" value="EamA"/>
    <property type="match status" value="2"/>
</dbReference>
<evidence type="ECO:0000259" key="4">
    <source>
        <dbReference type="Pfam" id="PF00892"/>
    </source>
</evidence>
<feature type="transmembrane region" description="Helical" evidence="3">
    <location>
        <begin position="152"/>
        <end position="170"/>
    </location>
</feature>
<organism evidence="5 6">
    <name type="scientific">Neobacillus mesonae</name>
    <dbReference type="NCBI Taxonomy" id="1193713"/>
    <lineage>
        <taxon>Bacteria</taxon>
        <taxon>Bacillati</taxon>
        <taxon>Bacillota</taxon>
        <taxon>Bacilli</taxon>
        <taxon>Bacillales</taxon>
        <taxon>Bacillaceae</taxon>
        <taxon>Neobacillus</taxon>
    </lineage>
</organism>
<feature type="domain" description="EamA" evidence="4">
    <location>
        <begin position="151"/>
        <end position="285"/>
    </location>
</feature>
<evidence type="ECO:0000313" key="5">
    <source>
        <dbReference type="EMBL" id="AZU64047.1"/>
    </source>
</evidence>
<feature type="transmembrane region" description="Helical" evidence="3">
    <location>
        <begin position="268"/>
        <end position="287"/>
    </location>
</feature>
<dbReference type="EMBL" id="CP022572">
    <property type="protein sequence ID" value="AZU64047.1"/>
    <property type="molecule type" value="Genomic_DNA"/>
</dbReference>
<keyword evidence="3" id="KW-0472">Membrane</keyword>
<keyword evidence="3" id="KW-1133">Transmembrane helix</keyword>
<name>A0A3Q9R191_9BACI</name>
<feature type="transmembrane region" description="Helical" evidence="3">
    <location>
        <begin position="246"/>
        <end position="262"/>
    </location>
</feature>
<dbReference type="InterPro" id="IPR037185">
    <property type="entry name" value="EmrE-like"/>
</dbReference>
<dbReference type="Proteomes" id="UP000282892">
    <property type="component" value="Chromosome"/>
</dbReference>
<comment type="subcellular location">
    <subcellularLocation>
        <location evidence="1">Endomembrane system</location>
        <topology evidence="1">Multi-pass membrane protein</topology>
    </subcellularLocation>
</comment>
<dbReference type="Gene3D" id="1.10.3730.20">
    <property type="match status" value="1"/>
</dbReference>
<dbReference type="KEGG" id="nmk:CHR53_23860"/>
<dbReference type="STRING" id="1193713.GCA_001636315_01668"/>
<feature type="domain" description="EamA" evidence="4">
    <location>
        <begin position="4"/>
        <end position="139"/>
    </location>
</feature>
<protein>
    <submittedName>
        <fullName evidence="5">EamA family transporter</fullName>
    </submittedName>
</protein>
<dbReference type="InterPro" id="IPR000620">
    <property type="entry name" value="EamA_dom"/>
</dbReference>
<keyword evidence="6" id="KW-1185">Reference proteome</keyword>
<gene>
    <name evidence="5" type="ORF">CHR53_23860</name>
</gene>
<dbReference type="PANTHER" id="PTHR12715">
    <property type="entry name" value="TRANSPORTER, DRUG/METABOLITE EXPORTER FAMILY"/>
    <property type="match status" value="1"/>
</dbReference>
<proteinExistence type="inferred from homology"/>
<evidence type="ECO:0000256" key="1">
    <source>
        <dbReference type="ARBA" id="ARBA00004127"/>
    </source>
</evidence>
<comment type="similarity">
    <text evidence="2">Belongs to the EamA transporter family.</text>
</comment>